<protein>
    <recommendedName>
        <fullName evidence="3">NACHT domain-containing protein</fullName>
    </recommendedName>
</protein>
<organism evidence="1 2">
    <name type="scientific">Pseudomonas shirazensis</name>
    <dbReference type="NCBI Taxonomy" id="2745494"/>
    <lineage>
        <taxon>Bacteria</taxon>
        <taxon>Pseudomonadati</taxon>
        <taxon>Pseudomonadota</taxon>
        <taxon>Gammaproteobacteria</taxon>
        <taxon>Pseudomonadales</taxon>
        <taxon>Pseudomonadaceae</taxon>
        <taxon>Pseudomonas</taxon>
    </lineage>
</organism>
<evidence type="ECO:0008006" key="3">
    <source>
        <dbReference type="Google" id="ProtNLM"/>
    </source>
</evidence>
<dbReference type="SUPFAM" id="SSF52540">
    <property type="entry name" value="P-loop containing nucleoside triphosphate hydrolases"/>
    <property type="match status" value="1"/>
</dbReference>
<keyword evidence="2" id="KW-1185">Reference proteome</keyword>
<evidence type="ECO:0000313" key="1">
    <source>
        <dbReference type="EMBL" id="MEK2607938.1"/>
    </source>
</evidence>
<reference evidence="1 2" key="1">
    <citation type="submission" date="2024-03" db="EMBL/GenBank/DDBJ databases">
        <title>Screening, Identification and Application of a Plant Lactobacillus Strain.</title>
        <authorList>
            <person name="Li Y.L."/>
        </authorList>
    </citation>
    <scope>NUCLEOTIDE SEQUENCE [LARGE SCALE GENOMIC DNA]</scope>
    <source>
        <strain evidence="1 2">JDB</strain>
    </source>
</reference>
<dbReference type="Proteomes" id="UP001386972">
    <property type="component" value="Unassembled WGS sequence"/>
</dbReference>
<comment type="caution">
    <text evidence="1">The sequence shown here is derived from an EMBL/GenBank/DDBJ whole genome shotgun (WGS) entry which is preliminary data.</text>
</comment>
<dbReference type="InterPro" id="IPR027417">
    <property type="entry name" value="P-loop_NTPase"/>
</dbReference>
<accession>A0ABU8ZUE0</accession>
<dbReference type="InterPro" id="IPR016024">
    <property type="entry name" value="ARM-type_fold"/>
</dbReference>
<dbReference type="RefSeq" id="WP_340610242.1">
    <property type="nucleotide sequence ID" value="NZ_JBBNAW010000001.1"/>
</dbReference>
<dbReference type="SUPFAM" id="SSF48371">
    <property type="entry name" value="ARM repeat"/>
    <property type="match status" value="1"/>
</dbReference>
<sequence>MSTAKIESLGTPGAVESNAGDDYHVLWACRKALRLLDIRNDLAMVRVEGVSLSDEIAVADPDSFLGVDLTEYYGSESFESASSVVVAQLKYSQRHPDRPWTAARLCEPVRGEKTRCVIARLAQAFQGFCENTEHNLVPERLTVKLVSNRPADTALVKAIDAAQAWLANQPVVQAAKLLKALEQPHGEIIGKLRDACSLQSAAFCSFLRCLDFSDCNSDGRLWQRLRLIQEIGIIAPASPIEHVRDLYERVASEALPKVGILGLRKADILAVLGCPNETSLFPAPSRFEKPSLVIATPDADRVVQSLKAAPARSLLAHGAGGVGKTTTVLSLPKGWDRARWVFYDCFGGGTYKDSPGDERHSPKRALLQLCNELAITCGTPFLVRPPIEIHDLWREFRNRLNGAASILQAQGESLVIVIDAADNATLAAVSPEESFVQDLWKIPKPDNVYLLMTARSGGRAQSLGAPSDVSTLELTGFDEGTTTQYLRHYYPSSTDAEAKNFHINSHGNPRVQTYAVGDKQSNLETVLKNAHRKLEDIFQDYVTAGLTLKFKSASASELIDELSCFPRPLRLATLVEVLGITSLEVHDLCNALSPGLSKETDGWGFRDEDFDTFLHNRIVQDSTEKSAHHRLANKMAALPASPFAALHYADHLFAAGNDDTVVQLALKGEQAIACQLDEVGRTQLIRRRISLGVRSAVRSKQFESLVELCVQAADAARSDFAILKLIEQHADLAALYADPNVISDHYLNRNNKHWFGGAQLKCAALFSRYENHQARAKDHWEMAEAWLRRWIAKPDDERQRWSVKTSEIAAGTEAAFRLFGPEYAYKWLKRWRPFENVVEASGILARAIAGEVPPNIQGELYNKLKIHPLIAMVLLTAFSKKRYPPEKSLVESVVRASEAYCHLKQKQKQKQNSITRKTTTNFRAANEFEIALDFAEILPRHHIEPQKIALILKQLCKVEASFAPHDAYHAHQFSSHLRVLALVCELDQTEISDDDLRGQLLKHRNTPKKDDQKEDTRRFDAMILPRYRIYRLRAEALTSKPNLDKFKPRLMELLEGGTEEKWRYGRNYDYYFRDALLPLSEAALACSGNVGTFFTELGDIIVERLKGGAPAKLLDLAELLLNRKLHIPAAERLLDLVVKYLSDNVISASDHCDILLRAAEIMEPHDHQTGANLFHRAIKVARELNDDLPERIKYLAESAGNIAHQIPEQDARDISASLTRLAEQTHSFVTNDDNYPWNEVLGAIVKLHKPSSYALFTRWTRLGHIDARSEIIDFTSISLKSDSLDARKTLALLRLSWDKPALSDSFIAILEKSYKAHGAHSAEFKDILQTISTWVARDIRQEQRTNTSKTIKEWLAGKNINNPPEAKPLLDYLNFVSTSKLLPFETSNSSVPSNGSEDFTPAQWDDYIGNSPVAEKLRDLLAGVRKLPGYQFQSDFFEHARRHVRTSHRADYLQALLDLPTVTTSGEEYLSEWEACLSAWQHDLNIQSWILTNATELARRHLPSILGYQYNASERFKRFLALPMVNQAPKRELLGSALSEWVERLDAWQLYPIASALEHELPVQLQKDLLIKSIAQGEQAIESRVSKPLPSLPDWSLYADDDATPFATLLFAVLGDPDTRIRWSCLHTLESLNLQNQPRLLGKLVNMLDATSVGGFVPTGSNFLWISARAYLMMFISRLASLHPDALEPHVEILLRQALNRDFPHIQIREFAKRALLSIEKFRPGTISSQVAQQLESLNRPKSRLKPEGYKHRISDDRHHDGRFDFNPMDTLPYWYSPLGRKFNLSASQIATMAEFWICDTWGISDREDCKSELKHPNRNWQLSTNDHGSLPVIEDGQLYYEYHAMLLVAGQLSDSQEQIVESYESDYDSWERWLSSHLPTRGDVWLSTLRSVVPLESKLNRGKLKEHYNSKTLTSDDFDYCLGVLAGKCDSLVVAASVQVQDRDGEDRWKVESALVTTEAAHSLLRALQSADDPHDYRLPPAGREHDLEWQGQSLNGWIEDISGETELDGRDPLLYRMNTGISQFPEDVCADLGVSFNPASMQYADQHSGQVVAEARAWCEPYDDTEHAQYSEGWQLRIDLQRLTKYLQRLNRCLILEVQFNRKEKTNDEEKKYEYAPPSALLYLLHPEGKLETLGHHHILGKEDT</sequence>
<name>A0ABU8ZUE0_9PSED</name>
<proteinExistence type="predicted"/>
<gene>
    <name evidence="1" type="ORF">WLF18_02295</name>
</gene>
<evidence type="ECO:0000313" key="2">
    <source>
        <dbReference type="Proteomes" id="UP001386972"/>
    </source>
</evidence>
<dbReference type="EMBL" id="JBBNAW010000001">
    <property type="protein sequence ID" value="MEK2607938.1"/>
    <property type="molecule type" value="Genomic_DNA"/>
</dbReference>